<feature type="chain" id="PRO_5037759750" description="EGF-like domain-containing protein" evidence="1">
    <location>
        <begin position="25"/>
        <end position="530"/>
    </location>
</feature>
<feature type="domain" description="EGF-like" evidence="2">
    <location>
        <begin position="462"/>
        <end position="492"/>
    </location>
</feature>
<sequence length="530" mass="57886">MSLFVIRTILWILLSRDVVLMVGGINIPPFSQINLQQATTESAEMAATTPASTPYGPMPFDLAGQERLTQLHNTERSAVDPPAADMNKVVWSTDLADAVASNLDSCIYRLADAQAVSRNRWLVEMGFYDDINDTLVSDTLTQWYAYGELYEYHQKSCTGTSESECSIYKLLTWSSMSALGCSQHYCETLTDYYTQETMNDTLYWKCLYDNIGHFTNPAVRPYTNGTVNDTCTQCESGSSWCENGLCNSGCDIQNANCSCALDPLCSGNGAFNETACDCNCTGYWVGNSCGQCGLTCQANSNLNRDLCQCDCLEGFLLNSTTTNCEDSRYSSFPSGSTTEPSATIGTITTDSAPVCGMDIICNGSGVLDPQTCECYCASGYKGSDCNEQCSLTDTECWSGYRKPPVLIDADFCPVYCLQCACDPSEGNCENNGTYSKVPGYELQYGMCRCYCPFPWSGLTCQECNASCYNGGTLDNSTCTCTCPAGFRPPNCLAECKPDVSRWCTSRMAPYCDRVPVIRENCLVMCGICAL</sequence>
<dbReference type="SMART" id="SM00198">
    <property type="entry name" value="SCP"/>
    <property type="match status" value="1"/>
</dbReference>
<feature type="domain" description="EGF-like" evidence="2">
    <location>
        <begin position="279"/>
        <end position="325"/>
    </location>
</feature>
<evidence type="ECO:0008006" key="6">
    <source>
        <dbReference type="Google" id="ProtNLM"/>
    </source>
</evidence>
<protein>
    <recommendedName>
        <fullName evidence="6">EGF-like domain-containing protein</fullName>
    </recommendedName>
</protein>
<dbReference type="EnsemblMetazoa" id="XM_038214435.1">
    <property type="protein sequence ID" value="XP_038070363.1"/>
    <property type="gene ID" value="LOC119739468"/>
</dbReference>
<proteinExistence type="predicted"/>
<dbReference type="SMART" id="SM00181">
    <property type="entry name" value="EGF"/>
    <property type="match status" value="4"/>
</dbReference>
<keyword evidence="1" id="KW-0732">Signal</keyword>
<evidence type="ECO:0000256" key="1">
    <source>
        <dbReference type="SAM" id="SignalP"/>
    </source>
</evidence>
<evidence type="ECO:0000259" key="2">
    <source>
        <dbReference type="SMART" id="SM00181"/>
    </source>
</evidence>
<feature type="signal peptide" evidence="1">
    <location>
        <begin position="1"/>
        <end position="24"/>
    </location>
</feature>
<feature type="domain" description="SCP" evidence="3">
    <location>
        <begin position="62"/>
        <end position="216"/>
    </location>
</feature>
<evidence type="ECO:0000313" key="4">
    <source>
        <dbReference type="EnsemblMetazoa" id="XP_038070363.1"/>
    </source>
</evidence>
<feature type="domain" description="EGF-like" evidence="2">
    <location>
        <begin position="354"/>
        <end position="386"/>
    </location>
</feature>
<dbReference type="Gene3D" id="3.40.33.10">
    <property type="entry name" value="CAP"/>
    <property type="match status" value="1"/>
</dbReference>
<dbReference type="InterPro" id="IPR014044">
    <property type="entry name" value="CAP_dom"/>
</dbReference>
<name>A0A914B373_PATMI</name>
<dbReference type="InterPro" id="IPR000742">
    <property type="entry name" value="EGF"/>
</dbReference>
<dbReference type="AlphaFoldDB" id="A0A914B373"/>
<evidence type="ECO:0000259" key="3">
    <source>
        <dbReference type="SMART" id="SM00198"/>
    </source>
</evidence>
<accession>A0A914B373</accession>
<reference evidence="4" key="1">
    <citation type="submission" date="2022-11" db="UniProtKB">
        <authorList>
            <consortium name="EnsemblMetazoa"/>
        </authorList>
    </citation>
    <scope>IDENTIFICATION</scope>
</reference>
<evidence type="ECO:0000313" key="5">
    <source>
        <dbReference type="Proteomes" id="UP000887568"/>
    </source>
</evidence>
<dbReference type="OrthoDB" id="337038at2759"/>
<feature type="domain" description="EGF-like" evidence="2">
    <location>
        <begin position="420"/>
        <end position="461"/>
    </location>
</feature>
<organism evidence="4 5">
    <name type="scientific">Patiria miniata</name>
    <name type="common">Bat star</name>
    <name type="synonym">Asterina miniata</name>
    <dbReference type="NCBI Taxonomy" id="46514"/>
    <lineage>
        <taxon>Eukaryota</taxon>
        <taxon>Metazoa</taxon>
        <taxon>Echinodermata</taxon>
        <taxon>Eleutherozoa</taxon>
        <taxon>Asterozoa</taxon>
        <taxon>Asteroidea</taxon>
        <taxon>Valvatacea</taxon>
        <taxon>Valvatida</taxon>
        <taxon>Asterinidae</taxon>
        <taxon>Patiria</taxon>
    </lineage>
</organism>
<dbReference type="OMA" id="GCAHTLC"/>
<dbReference type="RefSeq" id="XP_038070363.1">
    <property type="nucleotide sequence ID" value="XM_038214435.1"/>
</dbReference>
<dbReference type="Proteomes" id="UP000887568">
    <property type="component" value="Unplaced"/>
</dbReference>
<dbReference type="InterPro" id="IPR035940">
    <property type="entry name" value="CAP_sf"/>
</dbReference>
<keyword evidence="5" id="KW-1185">Reference proteome</keyword>
<dbReference type="GeneID" id="119739468"/>
<dbReference type="SUPFAM" id="SSF55797">
    <property type="entry name" value="PR-1-like"/>
    <property type="match status" value="1"/>
</dbReference>
<dbReference type="Pfam" id="PF00188">
    <property type="entry name" value="CAP"/>
    <property type="match status" value="1"/>
</dbReference>